<dbReference type="AlphaFoldDB" id="A0A166F5Y0"/>
<feature type="chain" id="PRO_5007873081" evidence="1">
    <location>
        <begin position="29"/>
        <end position="168"/>
    </location>
</feature>
<keyword evidence="4" id="KW-1185">Reference proteome</keyword>
<protein>
    <submittedName>
        <fullName evidence="2">Uncharacterized protein</fullName>
    </submittedName>
</protein>
<reference evidence="2" key="1">
    <citation type="journal article" date="2016" name="Nat. Genet.">
        <title>A high-quality carrot genome assembly provides new insights into carotenoid accumulation and asterid genome evolution.</title>
        <authorList>
            <person name="Iorizzo M."/>
            <person name="Ellison S."/>
            <person name="Senalik D."/>
            <person name="Zeng P."/>
            <person name="Satapoomin P."/>
            <person name="Huang J."/>
            <person name="Bowman M."/>
            <person name="Iovene M."/>
            <person name="Sanseverino W."/>
            <person name="Cavagnaro P."/>
            <person name="Yildiz M."/>
            <person name="Macko-Podgorni A."/>
            <person name="Moranska E."/>
            <person name="Grzebelus E."/>
            <person name="Grzebelus D."/>
            <person name="Ashrafi H."/>
            <person name="Zheng Z."/>
            <person name="Cheng S."/>
            <person name="Spooner D."/>
            <person name="Van Deynze A."/>
            <person name="Simon P."/>
        </authorList>
    </citation>
    <scope>NUCLEOTIDE SEQUENCE [LARGE SCALE GENOMIC DNA]</scope>
    <source>
        <tissue evidence="2">Leaf</tissue>
    </source>
</reference>
<dbReference type="Proteomes" id="UP000077755">
    <property type="component" value="Chromosome 2"/>
</dbReference>
<proteinExistence type="predicted"/>
<name>A0A166F5Y0_DAUCS</name>
<dbReference type="EMBL" id="CP093344">
    <property type="protein sequence ID" value="WOG90049.1"/>
    <property type="molecule type" value="Genomic_DNA"/>
</dbReference>
<dbReference type="Gramene" id="KZN07378">
    <property type="protein sequence ID" value="KZN07378"/>
    <property type="gene ID" value="DCAR_008215"/>
</dbReference>
<keyword evidence="1" id="KW-0732">Signal</keyword>
<accession>A0A166F5Y0</accession>
<evidence type="ECO:0000313" key="2">
    <source>
        <dbReference type="EMBL" id="KZN07378.1"/>
    </source>
</evidence>
<dbReference type="EMBL" id="LNRQ01000002">
    <property type="protein sequence ID" value="KZN07378.1"/>
    <property type="molecule type" value="Genomic_DNA"/>
</dbReference>
<reference evidence="3" key="2">
    <citation type="submission" date="2022-03" db="EMBL/GenBank/DDBJ databases">
        <title>Draft title - Genomic analysis of global carrot germplasm unveils the trajectory of domestication and the origin of high carotenoid orange carrot.</title>
        <authorList>
            <person name="Iorizzo M."/>
            <person name="Ellison S."/>
            <person name="Senalik D."/>
            <person name="Macko-Podgorni A."/>
            <person name="Grzebelus D."/>
            <person name="Bostan H."/>
            <person name="Rolling W."/>
            <person name="Curaba J."/>
            <person name="Simon P."/>
        </authorList>
    </citation>
    <scope>NUCLEOTIDE SEQUENCE</scope>
    <source>
        <tissue evidence="3">Leaf</tissue>
    </source>
</reference>
<evidence type="ECO:0000256" key="1">
    <source>
        <dbReference type="SAM" id="SignalP"/>
    </source>
</evidence>
<sequence length="168" mass="17128">MAYYNSAKLVIVVSTLVLLFGSLPQGHAEVQPQAIPAGLLNIVQFQFTSFLACTPTGNPPSGGGVPGVAGALLSGTCNGASGSLATAFTNATGFAQGILTLAEGIVIDPSRGMPCFLQVRLPLITGTTCTVFPPTGILEAAFQLLSVVNNPLGGLVAIVTTVPWVYRP</sequence>
<evidence type="ECO:0000313" key="3">
    <source>
        <dbReference type="EMBL" id="WOG90049.1"/>
    </source>
</evidence>
<gene>
    <name evidence="2" type="ORF">DCAR_008215</name>
    <name evidence="3" type="ORF">DCAR_0209290</name>
</gene>
<organism evidence="2">
    <name type="scientific">Daucus carota subsp. sativus</name>
    <name type="common">Carrot</name>
    <dbReference type="NCBI Taxonomy" id="79200"/>
    <lineage>
        <taxon>Eukaryota</taxon>
        <taxon>Viridiplantae</taxon>
        <taxon>Streptophyta</taxon>
        <taxon>Embryophyta</taxon>
        <taxon>Tracheophyta</taxon>
        <taxon>Spermatophyta</taxon>
        <taxon>Magnoliopsida</taxon>
        <taxon>eudicotyledons</taxon>
        <taxon>Gunneridae</taxon>
        <taxon>Pentapetalae</taxon>
        <taxon>asterids</taxon>
        <taxon>campanulids</taxon>
        <taxon>Apiales</taxon>
        <taxon>Apiaceae</taxon>
        <taxon>Apioideae</taxon>
        <taxon>Scandiceae</taxon>
        <taxon>Daucinae</taxon>
        <taxon>Daucus</taxon>
        <taxon>Daucus sect. Daucus</taxon>
    </lineage>
</organism>
<evidence type="ECO:0000313" key="4">
    <source>
        <dbReference type="Proteomes" id="UP000077755"/>
    </source>
</evidence>
<feature type="signal peptide" evidence="1">
    <location>
        <begin position="1"/>
        <end position="28"/>
    </location>
</feature>